<dbReference type="GO" id="GO:0008270">
    <property type="term" value="F:zinc ion binding"/>
    <property type="evidence" value="ECO:0007669"/>
    <property type="project" value="UniProtKB-KW"/>
</dbReference>
<reference evidence="6 7" key="1">
    <citation type="journal article" date="2013" name="Front. Plant Sci.">
        <title>The Reference Genome of the Halophytic Plant Eutrema salsugineum.</title>
        <authorList>
            <person name="Yang R."/>
            <person name="Jarvis D.E."/>
            <person name="Chen H."/>
            <person name="Beilstein M.A."/>
            <person name="Grimwood J."/>
            <person name="Jenkins J."/>
            <person name="Shu S."/>
            <person name="Prochnik S."/>
            <person name="Xin M."/>
            <person name="Ma C."/>
            <person name="Schmutz J."/>
            <person name="Wing R.A."/>
            <person name="Mitchell-Olds T."/>
            <person name="Schumaker K.S."/>
            <person name="Wang X."/>
        </authorList>
    </citation>
    <scope>NUCLEOTIDE SEQUENCE [LARGE SCALE GENOMIC DNA]</scope>
</reference>
<evidence type="ECO:0000256" key="4">
    <source>
        <dbReference type="PROSITE-ProRule" id="PRU01343"/>
    </source>
</evidence>
<name>V4L1J9_EUTSA</name>
<keyword evidence="1" id="KW-0479">Metal-binding</keyword>
<dbReference type="AlphaFoldDB" id="V4L1J9"/>
<dbReference type="KEGG" id="eus:EUTSA_v10002853mg"/>
<keyword evidence="2 4" id="KW-0863">Zinc-finger</keyword>
<evidence type="ECO:0000259" key="5">
    <source>
        <dbReference type="PROSITE" id="PS51999"/>
    </source>
</evidence>
<dbReference type="Proteomes" id="UP000030689">
    <property type="component" value="Unassembled WGS sequence"/>
</dbReference>
<gene>
    <name evidence="6" type="ORF">EUTSA_v10002853mg</name>
</gene>
<evidence type="ECO:0000256" key="3">
    <source>
        <dbReference type="ARBA" id="ARBA00022833"/>
    </source>
</evidence>
<dbReference type="OrthoDB" id="1103794at2759"/>
<feature type="domain" description="GRF-type" evidence="5">
    <location>
        <begin position="12"/>
        <end position="55"/>
    </location>
</feature>
<dbReference type="PROSITE" id="PS51999">
    <property type="entry name" value="ZF_GRF"/>
    <property type="match status" value="1"/>
</dbReference>
<proteinExistence type="predicted"/>
<keyword evidence="7" id="KW-1185">Reference proteome</keyword>
<organism evidence="6 7">
    <name type="scientific">Eutrema salsugineum</name>
    <name type="common">Saltwater cress</name>
    <name type="synonym">Sisymbrium salsugineum</name>
    <dbReference type="NCBI Taxonomy" id="72664"/>
    <lineage>
        <taxon>Eukaryota</taxon>
        <taxon>Viridiplantae</taxon>
        <taxon>Streptophyta</taxon>
        <taxon>Embryophyta</taxon>
        <taxon>Tracheophyta</taxon>
        <taxon>Spermatophyta</taxon>
        <taxon>Magnoliopsida</taxon>
        <taxon>eudicotyledons</taxon>
        <taxon>Gunneridae</taxon>
        <taxon>Pentapetalae</taxon>
        <taxon>rosids</taxon>
        <taxon>malvids</taxon>
        <taxon>Brassicales</taxon>
        <taxon>Brassicaceae</taxon>
        <taxon>Eutremeae</taxon>
        <taxon>Eutrema</taxon>
    </lineage>
</organism>
<dbReference type="STRING" id="72664.V4L1J9"/>
<dbReference type="Gramene" id="ESQ37494">
    <property type="protein sequence ID" value="ESQ37494"/>
    <property type="gene ID" value="EUTSA_v10002853mg"/>
</dbReference>
<evidence type="ECO:0000256" key="1">
    <source>
        <dbReference type="ARBA" id="ARBA00022723"/>
    </source>
</evidence>
<dbReference type="InterPro" id="IPR010666">
    <property type="entry name" value="Znf_GRF"/>
</dbReference>
<dbReference type="EMBL" id="KI517609">
    <property type="protein sequence ID" value="ESQ37494.1"/>
    <property type="molecule type" value="Genomic_DNA"/>
</dbReference>
<evidence type="ECO:0000256" key="2">
    <source>
        <dbReference type="ARBA" id="ARBA00022771"/>
    </source>
</evidence>
<protein>
    <recommendedName>
        <fullName evidence="5">GRF-type domain-containing protein</fullName>
    </recommendedName>
</protein>
<evidence type="ECO:0000313" key="7">
    <source>
        <dbReference type="Proteomes" id="UP000030689"/>
    </source>
</evidence>
<evidence type="ECO:0000313" key="6">
    <source>
        <dbReference type="EMBL" id="ESQ37494.1"/>
    </source>
</evidence>
<sequence>MECQRRGFPKRCRCREAVLMKTSGIAKNPGRLFHACPYGNEGDNWYHTFKWTDTCMVKELEDLIDKVGNIEETSMTLQKGFNVCESEIDTLAMETCMCEAVVEKEVGDLTLELCSLNNLV</sequence>
<keyword evidence="3" id="KW-0862">Zinc</keyword>
<accession>V4L1J9</accession>